<dbReference type="EMBL" id="BGPR01071358">
    <property type="protein sequence ID" value="GBO44572.1"/>
    <property type="molecule type" value="Genomic_DNA"/>
</dbReference>
<organism evidence="1 2">
    <name type="scientific">Araneus ventricosus</name>
    <name type="common">Orbweaver spider</name>
    <name type="synonym">Epeira ventricosa</name>
    <dbReference type="NCBI Taxonomy" id="182803"/>
    <lineage>
        <taxon>Eukaryota</taxon>
        <taxon>Metazoa</taxon>
        <taxon>Ecdysozoa</taxon>
        <taxon>Arthropoda</taxon>
        <taxon>Chelicerata</taxon>
        <taxon>Arachnida</taxon>
        <taxon>Araneae</taxon>
        <taxon>Araneomorphae</taxon>
        <taxon>Entelegynae</taxon>
        <taxon>Araneoidea</taxon>
        <taxon>Araneidae</taxon>
        <taxon>Araneus</taxon>
    </lineage>
</organism>
<proteinExistence type="predicted"/>
<protein>
    <submittedName>
        <fullName evidence="1">Uncharacterized protein</fullName>
    </submittedName>
</protein>
<dbReference type="Proteomes" id="UP000499080">
    <property type="component" value="Unassembled WGS sequence"/>
</dbReference>
<comment type="caution">
    <text evidence="1">The sequence shown here is derived from an EMBL/GenBank/DDBJ whole genome shotgun (WGS) entry which is preliminary data.</text>
</comment>
<sequence>MYETAGSSLGKREQCYKATKSFLEDARLGDKLGDLAINLDDLAAKLATLVTQREFSRRTSNFPPIYWFHELRDMSLLLKSRAKASLKPRESELEFDLQASWFLAKFGQNPSTEVCARPSVRVHVNTITKSGAFQTLEY</sequence>
<dbReference type="AlphaFoldDB" id="A0A4Y2X9G0"/>
<name>A0A4Y2X9G0_ARAVE</name>
<keyword evidence="2" id="KW-1185">Reference proteome</keyword>
<reference evidence="1 2" key="1">
    <citation type="journal article" date="2019" name="Sci. Rep.">
        <title>Orb-weaving spider Araneus ventricosus genome elucidates the spidroin gene catalogue.</title>
        <authorList>
            <person name="Kono N."/>
            <person name="Nakamura H."/>
            <person name="Ohtoshi R."/>
            <person name="Moran D.A.P."/>
            <person name="Shinohara A."/>
            <person name="Yoshida Y."/>
            <person name="Fujiwara M."/>
            <person name="Mori M."/>
            <person name="Tomita M."/>
            <person name="Arakawa K."/>
        </authorList>
    </citation>
    <scope>NUCLEOTIDE SEQUENCE [LARGE SCALE GENOMIC DNA]</scope>
</reference>
<evidence type="ECO:0000313" key="1">
    <source>
        <dbReference type="EMBL" id="GBO44572.1"/>
    </source>
</evidence>
<accession>A0A4Y2X9G0</accession>
<evidence type="ECO:0000313" key="2">
    <source>
        <dbReference type="Proteomes" id="UP000499080"/>
    </source>
</evidence>
<gene>
    <name evidence="1" type="ORF">AVEN_269439_1</name>
</gene>